<evidence type="ECO:0000313" key="11">
    <source>
        <dbReference type="EMBL" id="KAA9155632.1"/>
    </source>
</evidence>
<evidence type="ECO:0000256" key="1">
    <source>
        <dbReference type="ARBA" id="ARBA00001953"/>
    </source>
</evidence>
<dbReference type="Gene3D" id="2.40.50.100">
    <property type="match status" value="1"/>
</dbReference>
<dbReference type="EMBL" id="VMNW02000055">
    <property type="protein sequence ID" value="KAA9155632.1"/>
    <property type="molecule type" value="Genomic_DNA"/>
</dbReference>
<dbReference type="AlphaFoldDB" id="A0A5N0UVD7"/>
<dbReference type="SUPFAM" id="SSF51246">
    <property type="entry name" value="Rudiment single hybrid motif"/>
    <property type="match status" value="1"/>
</dbReference>
<dbReference type="Pfam" id="PF02786">
    <property type="entry name" value="CPSase_L_D2"/>
    <property type="match status" value="1"/>
</dbReference>
<dbReference type="InterPro" id="IPR001882">
    <property type="entry name" value="Biotin_BS"/>
</dbReference>
<dbReference type="Proteomes" id="UP000319769">
    <property type="component" value="Unassembled WGS sequence"/>
</dbReference>
<dbReference type="GO" id="GO:0046872">
    <property type="term" value="F:metal ion binding"/>
    <property type="evidence" value="ECO:0007669"/>
    <property type="project" value="InterPro"/>
</dbReference>
<evidence type="ECO:0000256" key="2">
    <source>
        <dbReference type="ARBA" id="ARBA00013263"/>
    </source>
</evidence>
<dbReference type="InterPro" id="IPR005482">
    <property type="entry name" value="Biotin_COase_C"/>
</dbReference>
<dbReference type="PROSITE" id="PS00866">
    <property type="entry name" value="CPSASE_1"/>
    <property type="match status" value="1"/>
</dbReference>
<evidence type="ECO:0000313" key="12">
    <source>
        <dbReference type="Proteomes" id="UP000319769"/>
    </source>
</evidence>
<evidence type="ECO:0000256" key="7">
    <source>
        <dbReference type="PROSITE-ProRule" id="PRU00409"/>
    </source>
</evidence>
<keyword evidence="12" id="KW-1185">Reference proteome</keyword>
<feature type="domain" description="Biotin carboxylation" evidence="10">
    <location>
        <begin position="1"/>
        <end position="445"/>
    </location>
</feature>
<dbReference type="OrthoDB" id="4435847at2"/>
<dbReference type="InterPro" id="IPR050856">
    <property type="entry name" value="Biotin_carboxylase_complex"/>
</dbReference>
<organism evidence="11 12">
    <name type="scientific">Amycolatopsis acidicola</name>
    <dbReference type="NCBI Taxonomy" id="2596893"/>
    <lineage>
        <taxon>Bacteria</taxon>
        <taxon>Bacillati</taxon>
        <taxon>Actinomycetota</taxon>
        <taxon>Actinomycetes</taxon>
        <taxon>Pseudonocardiales</taxon>
        <taxon>Pseudonocardiaceae</taxon>
        <taxon>Amycolatopsis</taxon>
    </lineage>
</organism>
<dbReference type="SUPFAM" id="SSF56059">
    <property type="entry name" value="Glutathione synthetase ATP-binding domain-like"/>
    <property type="match status" value="1"/>
</dbReference>
<dbReference type="EC" id="6.3.4.14" evidence="2"/>
<evidence type="ECO:0000259" key="8">
    <source>
        <dbReference type="PROSITE" id="PS50968"/>
    </source>
</evidence>
<dbReference type="GO" id="GO:0004075">
    <property type="term" value="F:biotin carboxylase activity"/>
    <property type="evidence" value="ECO:0007669"/>
    <property type="project" value="UniProtKB-EC"/>
</dbReference>
<dbReference type="InterPro" id="IPR011054">
    <property type="entry name" value="Rudment_hybrid_motif"/>
</dbReference>
<evidence type="ECO:0000256" key="4">
    <source>
        <dbReference type="ARBA" id="ARBA00022741"/>
    </source>
</evidence>
<dbReference type="InterPro" id="IPR011053">
    <property type="entry name" value="Single_hybrid_motif"/>
</dbReference>
<feature type="domain" description="Lipoyl-binding" evidence="8">
    <location>
        <begin position="494"/>
        <end position="572"/>
    </location>
</feature>
<dbReference type="SMART" id="SM00878">
    <property type="entry name" value="Biotin_carb_C"/>
    <property type="match status" value="1"/>
</dbReference>
<feature type="domain" description="ATP-grasp" evidence="9">
    <location>
        <begin position="120"/>
        <end position="316"/>
    </location>
</feature>
<dbReference type="InterPro" id="IPR005481">
    <property type="entry name" value="BC-like_N"/>
</dbReference>
<dbReference type="InterPro" id="IPR005479">
    <property type="entry name" value="CPAse_ATP-bd"/>
</dbReference>
<dbReference type="CDD" id="cd06850">
    <property type="entry name" value="biotinyl_domain"/>
    <property type="match status" value="1"/>
</dbReference>
<keyword evidence="3" id="KW-0436">Ligase</keyword>
<name>A0A5N0UVD7_9PSEU</name>
<keyword evidence="6" id="KW-0092">Biotin</keyword>
<dbReference type="FunFam" id="3.40.50.20:FF:000010">
    <property type="entry name" value="Propionyl-CoA carboxylase subunit alpha"/>
    <property type="match status" value="1"/>
</dbReference>
<dbReference type="GO" id="GO:0005524">
    <property type="term" value="F:ATP binding"/>
    <property type="evidence" value="ECO:0007669"/>
    <property type="project" value="UniProtKB-UniRule"/>
</dbReference>
<keyword evidence="5 7" id="KW-0067">ATP-binding</keyword>
<dbReference type="PROSITE" id="PS00188">
    <property type="entry name" value="BIOTIN"/>
    <property type="match status" value="1"/>
</dbReference>
<dbReference type="Gene3D" id="3.30.470.20">
    <property type="entry name" value="ATP-grasp fold, B domain"/>
    <property type="match status" value="1"/>
</dbReference>
<dbReference type="InterPro" id="IPR011764">
    <property type="entry name" value="Biotin_carboxylation_dom"/>
</dbReference>
<dbReference type="Pfam" id="PF02785">
    <property type="entry name" value="Biotin_carb_C"/>
    <property type="match status" value="1"/>
</dbReference>
<dbReference type="SUPFAM" id="SSF52440">
    <property type="entry name" value="PreATP-grasp domain"/>
    <property type="match status" value="1"/>
</dbReference>
<comment type="cofactor">
    <cofactor evidence="1">
        <name>biotin</name>
        <dbReference type="ChEBI" id="CHEBI:57586"/>
    </cofactor>
</comment>
<evidence type="ECO:0000256" key="3">
    <source>
        <dbReference type="ARBA" id="ARBA00022598"/>
    </source>
</evidence>
<accession>A0A5N0UVD7</accession>
<evidence type="ECO:0000259" key="9">
    <source>
        <dbReference type="PROSITE" id="PS50975"/>
    </source>
</evidence>
<protein>
    <recommendedName>
        <fullName evidence="2">biotin carboxylase</fullName>
        <ecNumber evidence="2">6.3.4.14</ecNumber>
    </recommendedName>
</protein>
<reference evidence="11" key="1">
    <citation type="submission" date="2019-09" db="EMBL/GenBank/DDBJ databases">
        <authorList>
            <person name="Teo W.F.A."/>
            <person name="Duangmal K."/>
        </authorList>
    </citation>
    <scope>NUCLEOTIDE SEQUENCE [LARGE SCALE GENOMIC DNA]</scope>
    <source>
        <strain evidence="11">K81G1</strain>
    </source>
</reference>
<dbReference type="PROSITE" id="PS50968">
    <property type="entry name" value="BIOTINYL_LIPOYL"/>
    <property type="match status" value="1"/>
</dbReference>
<comment type="caution">
    <text evidence="11">The sequence shown here is derived from an EMBL/GenBank/DDBJ whole genome shotgun (WGS) entry which is preliminary data.</text>
</comment>
<dbReference type="InterPro" id="IPR016185">
    <property type="entry name" value="PreATP-grasp_dom_sf"/>
</dbReference>
<evidence type="ECO:0000259" key="10">
    <source>
        <dbReference type="PROSITE" id="PS50979"/>
    </source>
</evidence>
<keyword evidence="4 7" id="KW-0547">Nucleotide-binding</keyword>
<dbReference type="PANTHER" id="PTHR18866:SF33">
    <property type="entry name" value="METHYLCROTONOYL-COA CARBOXYLASE SUBUNIT ALPHA, MITOCHONDRIAL-RELATED"/>
    <property type="match status" value="1"/>
</dbReference>
<evidence type="ECO:0000256" key="6">
    <source>
        <dbReference type="ARBA" id="ARBA00023267"/>
    </source>
</evidence>
<dbReference type="RefSeq" id="WP_144755934.1">
    <property type="nucleotide sequence ID" value="NZ_VMNW02000055.1"/>
</dbReference>
<dbReference type="PROSITE" id="PS00867">
    <property type="entry name" value="CPSASE_2"/>
    <property type="match status" value="1"/>
</dbReference>
<dbReference type="PROSITE" id="PS50975">
    <property type="entry name" value="ATP_GRASP"/>
    <property type="match status" value="1"/>
</dbReference>
<dbReference type="Pfam" id="PF00364">
    <property type="entry name" value="Biotin_lipoyl"/>
    <property type="match status" value="1"/>
</dbReference>
<dbReference type="Pfam" id="PF00289">
    <property type="entry name" value="Biotin_carb_N"/>
    <property type="match status" value="1"/>
</dbReference>
<proteinExistence type="predicted"/>
<sequence length="572" mass="59399">MPDTVLVANRGEIAVRIIRACHELGLRAAAVYSDADADAWHVRLADEAHRIGPAPALSSYLDIDAVVGAAKAAGASLVHPGYGLLSEDATFASAVTAAGLGFVGPSADIIAKLGDKVAARAIAENCGVPVPPGTGDLAPEQAAAEAERIGFPLVVKASFGGGGRGMRVVRSAGELAGAMAAAAREAGAAFGRSEVHLERYLQPARHVEVQVLGDAHGTVAQLADRDCSVQRRHQKLIEEAPAFGLSSTVRAGLRDAAVRLAREVSYVGAGTVEFLVVPGTDEFFFLEMNTRLQVEHGVTELVTGLDIVAAQLRVARGEPLPFRQEDVVVRGHAIQARIAAEDPWEDFRPAPGVVSELVLPSGPGIRNDFGITGGGEVPPMYDSLFGKVLAFGADRDAARLRLAAALGELRVTGVPTTAPYLRTILESRSFTEGSHDTGSVAREWVPDPVARPSAEPVSPVRRVRIATDRGPVEVAVHGRSRPRGLQRASREGVSVAAKSTAAGGPPSAPMDATVVEVRVEPGQRIAPGDVVATLEAMKMELEIRSTVTGTVGAVLVAPGSPVSAGAPLVTLG</sequence>
<dbReference type="PANTHER" id="PTHR18866">
    <property type="entry name" value="CARBOXYLASE:PYRUVATE/ACETYL-COA/PROPIONYL-COA CARBOXYLASE"/>
    <property type="match status" value="1"/>
</dbReference>
<dbReference type="PROSITE" id="PS50979">
    <property type="entry name" value="BC"/>
    <property type="match status" value="1"/>
</dbReference>
<dbReference type="InterPro" id="IPR011761">
    <property type="entry name" value="ATP-grasp"/>
</dbReference>
<evidence type="ECO:0000256" key="5">
    <source>
        <dbReference type="ARBA" id="ARBA00022840"/>
    </source>
</evidence>
<dbReference type="InterPro" id="IPR000089">
    <property type="entry name" value="Biotin_lipoyl"/>
</dbReference>
<dbReference type="SUPFAM" id="SSF51230">
    <property type="entry name" value="Single hybrid motif"/>
    <property type="match status" value="1"/>
</dbReference>
<gene>
    <name evidence="11" type="ORF">FPZ12_029200</name>
</gene>